<dbReference type="PANTHER" id="PTHR28058">
    <property type="entry name" value="37S RIBOSOMAL PROTEIN MRP51, MITOCHONDRIAL"/>
    <property type="match status" value="1"/>
</dbReference>
<organism evidence="1 2">
    <name type="scientific">Pachysolen tannophilus NRRL Y-2460</name>
    <dbReference type="NCBI Taxonomy" id="669874"/>
    <lineage>
        <taxon>Eukaryota</taxon>
        <taxon>Fungi</taxon>
        <taxon>Dikarya</taxon>
        <taxon>Ascomycota</taxon>
        <taxon>Saccharomycotina</taxon>
        <taxon>Pichiomycetes</taxon>
        <taxon>Pachysolenaceae</taxon>
        <taxon>Pachysolen</taxon>
    </lineage>
</organism>
<reference evidence="2" key="1">
    <citation type="submission" date="2016-05" db="EMBL/GenBank/DDBJ databases">
        <title>Comparative genomics of biotechnologically important yeasts.</title>
        <authorList>
            <consortium name="DOE Joint Genome Institute"/>
            <person name="Riley R."/>
            <person name="Haridas S."/>
            <person name="Wolfe K.H."/>
            <person name="Lopes M.R."/>
            <person name="Hittinger C.T."/>
            <person name="Goker M."/>
            <person name="Salamov A."/>
            <person name="Wisecaver J."/>
            <person name="Long T.M."/>
            <person name="Aerts A.L."/>
            <person name="Barry K."/>
            <person name="Choi C."/>
            <person name="Clum A."/>
            <person name="Coughlan A.Y."/>
            <person name="Deshpande S."/>
            <person name="Douglass A.P."/>
            <person name="Hanson S.J."/>
            <person name="Klenk H.-P."/>
            <person name="Labutti K."/>
            <person name="Lapidus A."/>
            <person name="Lindquist E."/>
            <person name="Lipzen A."/>
            <person name="Meier-Kolthoff J.P."/>
            <person name="Ohm R.A."/>
            <person name="Otillar R.P."/>
            <person name="Pangilinan J."/>
            <person name="Peng Y."/>
            <person name="Rokas A."/>
            <person name="Rosa C.A."/>
            <person name="Scheuner C."/>
            <person name="Sibirny A.A."/>
            <person name="Slot J.C."/>
            <person name="Stielow J.B."/>
            <person name="Sun H."/>
            <person name="Kurtzman C.P."/>
            <person name="Blackwell M."/>
            <person name="Grigoriev I.V."/>
            <person name="Jeffries T.W."/>
        </authorList>
    </citation>
    <scope>NUCLEOTIDE SEQUENCE [LARGE SCALE GENOMIC DNA]</scope>
    <source>
        <strain evidence="2">NRRL Y-2460</strain>
    </source>
</reference>
<dbReference type="InterPro" id="IPR016712">
    <property type="entry name" value="Rbsml_bS1m-like"/>
</dbReference>
<dbReference type="GO" id="GO:0003735">
    <property type="term" value="F:structural constituent of ribosome"/>
    <property type="evidence" value="ECO:0007669"/>
    <property type="project" value="TreeGrafter"/>
</dbReference>
<dbReference type="EMBL" id="KV454012">
    <property type="protein sequence ID" value="ODV97081.1"/>
    <property type="molecule type" value="Genomic_DNA"/>
</dbReference>
<keyword evidence="2" id="KW-1185">Reference proteome</keyword>
<dbReference type="Pfam" id="PF11709">
    <property type="entry name" value="Mit_ribos_Mrp51"/>
    <property type="match status" value="1"/>
</dbReference>
<dbReference type="PANTHER" id="PTHR28058:SF1">
    <property type="entry name" value="SMALL RIBOSOMAL SUBUNIT PROTEIN BS1M"/>
    <property type="match status" value="1"/>
</dbReference>
<dbReference type="GO" id="GO:0070124">
    <property type="term" value="P:mitochondrial translational initiation"/>
    <property type="evidence" value="ECO:0007669"/>
    <property type="project" value="TreeGrafter"/>
</dbReference>
<dbReference type="Proteomes" id="UP000094236">
    <property type="component" value="Unassembled WGS sequence"/>
</dbReference>
<gene>
    <name evidence="1" type="ORF">PACTADRAFT_32576</name>
</gene>
<dbReference type="STRING" id="669874.A0A1E4TZA7"/>
<dbReference type="OrthoDB" id="2735536at2759"/>
<protein>
    <submittedName>
        <fullName evidence="1">Uncharacterized protein</fullName>
    </submittedName>
</protein>
<proteinExistence type="predicted"/>
<evidence type="ECO:0000313" key="2">
    <source>
        <dbReference type="Proteomes" id="UP000094236"/>
    </source>
</evidence>
<dbReference type="AlphaFoldDB" id="A0A1E4TZA7"/>
<name>A0A1E4TZA7_PACTA</name>
<evidence type="ECO:0000313" key="1">
    <source>
        <dbReference type="EMBL" id="ODV97081.1"/>
    </source>
</evidence>
<sequence length="355" mass="39741">MSFNKLLRKSRLSQVKDSNTLTAVRLSKLYPSQQIIETGPASFYRKDFGLKSKLPSKVNKRYVVVDKLDTIEHMTEFEAEAGFYWNKLRFQEFNIPLETRNGKNPLFFGNTRNIPRNQEELNTSKISEVLNLDESTPTSKKIELLEILKNYRGSFLKFLSDKNPEKLIRIKSGLDCELHDEITQFIFSLKEEESPALKKPICNLATDKINGTPIMKGTGGFSYRLKGKLTTSPNGFSEGSVVPARLISSVPSHWQIAVGGLVAAAPHQTMNSLGKIAANNPGKHLREAEIPVSVQKAVLSSNGAIRLEVAGVDSKNGVKVNYDNSYSSRPNYFERDSKNTEISAKNILELLNKET</sequence>
<accession>A0A1E4TZA7</accession>
<dbReference type="GO" id="GO:0005763">
    <property type="term" value="C:mitochondrial small ribosomal subunit"/>
    <property type="evidence" value="ECO:0007669"/>
    <property type="project" value="TreeGrafter"/>
</dbReference>